<evidence type="ECO:0000313" key="2">
    <source>
        <dbReference type="EMBL" id="CAF1258406.1"/>
    </source>
</evidence>
<sequence>MNRSNIKLLDLPTEILFIILQRLDNMDALYSLFDVDTHRLNTVVQHKAFTTALNFVLLTSTDDILPVTDLILDRFYMSILPKIDHNITSLILESQSMERILRAADYPNLTKLKIYNFLDKIASSYFTDTSPFRRIFQEQIIDLSLVYKHGIDILAERLYRNGVHGHVLTFFKSLQDLSITGLPSLLTLFDSPLTTCSSSTLSKLCVFLNGFGECLALLDGRLAGLTTLIVILDSTRLHSSTYNMDNLPNLKCFSLKCLCMSDEYDTQIVPLLRRMLNLQELTLNIFIQNRFKLVDGTQINNEIFIHMPLLQKFNFYIHTGSYRNDSIRLSSDEIRQTFANIGYPHMDCIRYDLPHIARCHVFSLPFMFENFEFLGNSFPSIVFGRVTHLSVYDKVPFEHEFFVRLARHFPSLKELSVINRMSQSNMSDQLNSQETQSFPPIEYPYLTSLSLVYANIDYVDQLLNQEKIVLPCLTKLEVDYDYLTSVTNNFTRDATRLNCAKVKELITEKSLVHSADFYVYFPLL</sequence>
<accession>A0A815AKV7</accession>
<dbReference type="Proteomes" id="UP000663852">
    <property type="component" value="Unassembled WGS sequence"/>
</dbReference>
<reference evidence="2" key="1">
    <citation type="submission" date="2021-02" db="EMBL/GenBank/DDBJ databases">
        <authorList>
            <person name="Nowell W R."/>
        </authorList>
    </citation>
    <scope>NUCLEOTIDE SEQUENCE</scope>
</reference>
<proteinExistence type="predicted"/>
<name>A0A815AKV7_ADIRI</name>
<dbReference type="InterPro" id="IPR001810">
    <property type="entry name" value="F-box_dom"/>
</dbReference>
<dbReference type="EMBL" id="CAJNOJ010000184">
    <property type="protein sequence ID" value="CAF1258406.1"/>
    <property type="molecule type" value="Genomic_DNA"/>
</dbReference>
<comment type="caution">
    <text evidence="2">The sequence shown here is derived from an EMBL/GenBank/DDBJ whole genome shotgun (WGS) entry which is preliminary data.</text>
</comment>
<organism evidence="2 3">
    <name type="scientific">Adineta ricciae</name>
    <name type="common">Rotifer</name>
    <dbReference type="NCBI Taxonomy" id="249248"/>
    <lineage>
        <taxon>Eukaryota</taxon>
        <taxon>Metazoa</taxon>
        <taxon>Spiralia</taxon>
        <taxon>Gnathifera</taxon>
        <taxon>Rotifera</taxon>
        <taxon>Eurotatoria</taxon>
        <taxon>Bdelloidea</taxon>
        <taxon>Adinetida</taxon>
        <taxon>Adinetidae</taxon>
        <taxon>Adineta</taxon>
    </lineage>
</organism>
<gene>
    <name evidence="2" type="ORF">EDS130_LOCUS28377</name>
</gene>
<dbReference type="OrthoDB" id="10000540at2759"/>
<dbReference type="PROSITE" id="PS50181">
    <property type="entry name" value="FBOX"/>
    <property type="match status" value="1"/>
</dbReference>
<protein>
    <recommendedName>
        <fullName evidence="1">F-box domain-containing protein</fullName>
    </recommendedName>
</protein>
<evidence type="ECO:0000259" key="1">
    <source>
        <dbReference type="PROSITE" id="PS50181"/>
    </source>
</evidence>
<evidence type="ECO:0000313" key="3">
    <source>
        <dbReference type="Proteomes" id="UP000663852"/>
    </source>
</evidence>
<dbReference type="AlphaFoldDB" id="A0A815AKV7"/>
<feature type="domain" description="F-box" evidence="1">
    <location>
        <begin position="5"/>
        <end position="52"/>
    </location>
</feature>